<sequence length="617" mass="67521">MKRTYSQLRFAAVVLLLLLLFTTNSCRKDRVEGYATLSATTLLERLDEKARIKPEEISRWMQNVPAAFLEQVHLDKTTQNVINGRHVMRVPIASDAALYFTREPQGGALKAWAYKWQDKPGTTYYSGTIIAYSFQDGGTTGMIYENGKMVKYGYAPGNVPLLKTAAMADKPVGKKKNADLPEQTAGILGRIWCWLTGGEWLYTDDVNHGICGFQETTGQQTPEKDPFDTLFGAGAGSVFTNNTAGVYVTTAPYHGPAPATGGSPGVPLGGWGSSTPSYGGSGLYLVQWVYTGGATTDPGPDGTGGPSGPVGPHPGNVSSGYWENVPVDNGLIATNLINIIVVADPSKQTYLYSNPAIATELYRYLLDHGATQENKDFLSWAVDYLMANPQVSLEVFKNQFMPTIEIIADPNANNWTDNDDEVLNDPDQTVYQPYQDSHPWPTIDRVIPFEKFVPMRKDAQGHDVNCLILSKEQLGKAGYTCSGYLPGSQTFQTYTENGGVNLNRTKEAVTYLIDALSKNIPVFVAVDNRPGTPSSKNLDNSTDHFIVVVAMGSDTKGKYFQFMDNSTNHISLGASYNNRLYYNSSTGKISGKTMSQYGSLAGFHDYIVTQVRKSIKK</sequence>
<reference evidence="2" key="2">
    <citation type="submission" date="2020-09" db="EMBL/GenBank/DDBJ databases">
        <authorList>
            <person name="Sun Q."/>
            <person name="Sedlacek I."/>
        </authorList>
    </citation>
    <scope>NUCLEOTIDE SEQUENCE</scope>
    <source>
        <strain evidence="2">CCM 8711</strain>
    </source>
</reference>
<proteinExistence type="predicted"/>
<evidence type="ECO:0000313" key="2">
    <source>
        <dbReference type="EMBL" id="GGI52389.1"/>
    </source>
</evidence>
<keyword evidence="3" id="KW-1185">Reference proteome</keyword>
<organism evidence="2 3">
    <name type="scientific">Mucilaginibacter galii</name>
    <dbReference type="NCBI Taxonomy" id="2005073"/>
    <lineage>
        <taxon>Bacteria</taxon>
        <taxon>Pseudomonadati</taxon>
        <taxon>Bacteroidota</taxon>
        <taxon>Sphingobacteriia</taxon>
        <taxon>Sphingobacteriales</taxon>
        <taxon>Sphingobacteriaceae</taxon>
        <taxon>Mucilaginibacter</taxon>
    </lineage>
</organism>
<dbReference type="RefSeq" id="WP_188418502.1">
    <property type="nucleotide sequence ID" value="NZ_BMDO01000012.1"/>
</dbReference>
<dbReference type="Proteomes" id="UP000662074">
    <property type="component" value="Unassembled WGS sequence"/>
</dbReference>
<reference evidence="2" key="1">
    <citation type="journal article" date="2014" name="Int. J. Syst. Evol. Microbiol.">
        <title>Complete genome sequence of Corynebacterium casei LMG S-19264T (=DSM 44701T), isolated from a smear-ripened cheese.</title>
        <authorList>
            <consortium name="US DOE Joint Genome Institute (JGI-PGF)"/>
            <person name="Walter F."/>
            <person name="Albersmeier A."/>
            <person name="Kalinowski J."/>
            <person name="Ruckert C."/>
        </authorList>
    </citation>
    <scope>NUCLEOTIDE SEQUENCE</scope>
    <source>
        <strain evidence="2">CCM 8711</strain>
    </source>
</reference>
<feature type="region of interest" description="Disordered" evidence="1">
    <location>
        <begin position="295"/>
        <end position="317"/>
    </location>
</feature>
<dbReference type="EMBL" id="BMDO01000012">
    <property type="protein sequence ID" value="GGI52389.1"/>
    <property type="molecule type" value="Genomic_DNA"/>
</dbReference>
<accession>A0A917JC48</accession>
<protein>
    <submittedName>
        <fullName evidence="2">Uncharacterized protein</fullName>
    </submittedName>
</protein>
<gene>
    <name evidence="2" type="ORF">GCM10011425_36010</name>
</gene>
<dbReference type="AlphaFoldDB" id="A0A917JC48"/>
<evidence type="ECO:0000313" key="3">
    <source>
        <dbReference type="Proteomes" id="UP000662074"/>
    </source>
</evidence>
<comment type="caution">
    <text evidence="2">The sequence shown here is derived from an EMBL/GenBank/DDBJ whole genome shotgun (WGS) entry which is preliminary data.</text>
</comment>
<evidence type="ECO:0000256" key="1">
    <source>
        <dbReference type="SAM" id="MobiDB-lite"/>
    </source>
</evidence>
<name>A0A917JC48_9SPHI</name>